<proteinExistence type="predicted"/>
<protein>
    <submittedName>
        <fullName evidence="1">Uncharacterized protein</fullName>
    </submittedName>
</protein>
<reference evidence="1 2" key="1">
    <citation type="journal article" date="2021" name="Elife">
        <title>Chloroplast acquisition without the gene transfer in kleptoplastic sea slugs, Plakobranchus ocellatus.</title>
        <authorList>
            <person name="Maeda T."/>
            <person name="Takahashi S."/>
            <person name="Yoshida T."/>
            <person name="Shimamura S."/>
            <person name="Takaki Y."/>
            <person name="Nagai Y."/>
            <person name="Toyoda A."/>
            <person name="Suzuki Y."/>
            <person name="Arimoto A."/>
            <person name="Ishii H."/>
            <person name="Satoh N."/>
            <person name="Nishiyama T."/>
            <person name="Hasebe M."/>
            <person name="Maruyama T."/>
            <person name="Minagawa J."/>
            <person name="Obokata J."/>
            <person name="Shigenobu S."/>
        </authorList>
    </citation>
    <scope>NUCLEOTIDE SEQUENCE [LARGE SCALE GENOMIC DNA]</scope>
</reference>
<keyword evidence="2" id="KW-1185">Reference proteome</keyword>
<sequence>MIVKRLADDLTIHSQAPCPLSHHICTSAKSIGPLLTVKPHVDFLHHPPLYSRIMPVVPSPIVKIMSVALPFTVKHPNVCSTVYSQAPYRLPYRSFSSILPFAPRLTI</sequence>
<accession>A0AAV3YWG5</accession>
<organism evidence="1 2">
    <name type="scientific">Plakobranchus ocellatus</name>
    <dbReference type="NCBI Taxonomy" id="259542"/>
    <lineage>
        <taxon>Eukaryota</taxon>
        <taxon>Metazoa</taxon>
        <taxon>Spiralia</taxon>
        <taxon>Lophotrochozoa</taxon>
        <taxon>Mollusca</taxon>
        <taxon>Gastropoda</taxon>
        <taxon>Heterobranchia</taxon>
        <taxon>Euthyneura</taxon>
        <taxon>Panpulmonata</taxon>
        <taxon>Sacoglossa</taxon>
        <taxon>Placobranchoidea</taxon>
        <taxon>Plakobranchidae</taxon>
        <taxon>Plakobranchus</taxon>
    </lineage>
</organism>
<dbReference type="AlphaFoldDB" id="A0AAV3YWG5"/>
<gene>
    <name evidence="1" type="ORF">PoB_001433100</name>
</gene>
<dbReference type="Proteomes" id="UP000735302">
    <property type="component" value="Unassembled WGS sequence"/>
</dbReference>
<evidence type="ECO:0000313" key="1">
    <source>
        <dbReference type="EMBL" id="GFN87825.1"/>
    </source>
</evidence>
<dbReference type="EMBL" id="BLXT01001803">
    <property type="protein sequence ID" value="GFN87825.1"/>
    <property type="molecule type" value="Genomic_DNA"/>
</dbReference>
<name>A0AAV3YWG5_9GAST</name>
<evidence type="ECO:0000313" key="2">
    <source>
        <dbReference type="Proteomes" id="UP000735302"/>
    </source>
</evidence>
<comment type="caution">
    <text evidence="1">The sequence shown here is derived from an EMBL/GenBank/DDBJ whole genome shotgun (WGS) entry which is preliminary data.</text>
</comment>